<dbReference type="NCBIfam" id="TIGR02783">
    <property type="entry name" value="TrbL_P"/>
    <property type="match status" value="1"/>
</dbReference>
<dbReference type="EMBL" id="JARRAF010000044">
    <property type="protein sequence ID" value="MDK2126637.1"/>
    <property type="molecule type" value="Genomic_DNA"/>
</dbReference>
<keyword evidence="2 6" id="KW-0812">Transmembrane</keyword>
<dbReference type="Pfam" id="PF04610">
    <property type="entry name" value="TrbL"/>
    <property type="match status" value="1"/>
</dbReference>
<gene>
    <name evidence="7" type="primary">trbL</name>
    <name evidence="7" type="ORF">PZA18_21565</name>
</gene>
<accession>A0ABT7E2U2</accession>
<keyword evidence="4 6" id="KW-0472">Membrane</keyword>
<feature type="compositionally biased region" description="Gly residues" evidence="5">
    <location>
        <begin position="369"/>
        <end position="396"/>
    </location>
</feature>
<dbReference type="Proteomes" id="UP001172778">
    <property type="component" value="Unassembled WGS sequence"/>
</dbReference>
<feature type="region of interest" description="Disordered" evidence="5">
    <location>
        <begin position="368"/>
        <end position="459"/>
    </location>
</feature>
<proteinExistence type="predicted"/>
<feature type="transmembrane region" description="Helical" evidence="6">
    <location>
        <begin position="184"/>
        <end position="206"/>
    </location>
</feature>
<evidence type="ECO:0000256" key="1">
    <source>
        <dbReference type="ARBA" id="ARBA00004141"/>
    </source>
</evidence>
<comment type="caution">
    <text evidence="7">The sequence shown here is derived from an EMBL/GenBank/DDBJ whole genome shotgun (WGS) entry which is preliminary data.</text>
</comment>
<dbReference type="InterPro" id="IPR007688">
    <property type="entry name" value="Conjugal_tfr_TrbL/VirB6"/>
</dbReference>
<evidence type="ECO:0000256" key="6">
    <source>
        <dbReference type="SAM" id="Phobius"/>
    </source>
</evidence>
<name>A0ABT7E2U2_9NEIS</name>
<evidence type="ECO:0000256" key="2">
    <source>
        <dbReference type="ARBA" id="ARBA00022692"/>
    </source>
</evidence>
<evidence type="ECO:0000313" key="7">
    <source>
        <dbReference type="EMBL" id="MDK2126637.1"/>
    </source>
</evidence>
<reference evidence="7" key="1">
    <citation type="submission" date="2023-03" db="EMBL/GenBank/DDBJ databases">
        <title>Chitinimonas shenzhenensis gen. nov., sp. nov., a novel member of family Burkholderiaceae isolated from activated sludge collected in Shen Zhen, China.</title>
        <authorList>
            <person name="Wang X."/>
        </authorList>
    </citation>
    <scope>NUCLEOTIDE SEQUENCE</scope>
    <source>
        <strain evidence="7">DQS-5</strain>
    </source>
</reference>
<sequence>MNYLKEYIPTPKINKQWLIKFLLFSGVLIAGFFSAAYAVEGITIGKHTGNFDLFDDIVKSNQTITAGWQKKLGELGQTTFKLLATIEFAWAAILWSLEKDNLNSLSIEIIKKIMAISFFYMLLLYGPEWIPIIVDSFSEAGAQATGKSPLTTDKIIATGLSAIGQIWEDCPTGFFSVLGALGKIIVAVIATVITMVCFVITAAQFLCLKIESFILFAAGAIYLAFGGSSHLKSHTEKYFTYALNVGIRLLVLTLVISIMIISLDAMAKDWEFEYENIMKVVAIALMVVILAQKAPEMASSAFGASVGLSAGGASAAAAGAMGGVMGVMGGLKLAGGATKSALGGGVSGIQGLNNLGKAMSAANDLADSKGGGSGGKTGDGIGTLGGSGGGGGGGGQAADNLKVGAGGSDNTHTQPNESQADNNRNPATKGDTMPGNSRAHGSDDNDSKNDSGSSASRAKYRSLGTSAGVAALAIANGLMKGATGKDLLLNQTNKLLKGLGEQPLQKGMGSNDLVKNYYRAKLRANQVQKVKNT</sequence>
<feature type="transmembrane region" description="Helical" evidence="6">
    <location>
        <begin position="306"/>
        <end position="331"/>
    </location>
</feature>
<keyword evidence="3 6" id="KW-1133">Transmembrane helix</keyword>
<comment type="subcellular location">
    <subcellularLocation>
        <location evidence="1">Membrane</location>
        <topology evidence="1">Multi-pass membrane protein</topology>
    </subcellularLocation>
</comment>
<feature type="transmembrane region" description="Helical" evidence="6">
    <location>
        <begin position="21"/>
        <end position="39"/>
    </location>
</feature>
<evidence type="ECO:0000313" key="8">
    <source>
        <dbReference type="Proteomes" id="UP001172778"/>
    </source>
</evidence>
<feature type="transmembrane region" description="Helical" evidence="6">
    <location>
        <begin position="213"/>
        <end position="231"/>
    </location>
</feature>
<dbReference type="InterPro" id="IPR014150">
    <property type="entry name" value="Conjugal_tfr_TrbL"/>
</dbReference>
<feature type="compositionally biased region" description="Polar residues" evidence="5">
    <location>
        <begin position="408"/>
        <end position="426"/>
    </location>
</feature>
<evidence type="ECO:0000256" key="4">
    <source>
        <dbReference type="ARBA" id="ARBA00023136"/>
    </source>
</evidence>
<organism evidence="7 8">
    <name type="scientific">Parachitinimonas caeni</name>
    <dbReference type="NCBI Taxonomy" id="3031301"/>
    <lineage>
        <taxon>Bacteria</taxon>
        <taxon>Pseudomonadati</taxon>
        <taxon>Pseudomonadota</taxon>
        <taxon>Betaproteobacteria</taxon>
        <taxon>Neisseriales</taxon>
        <taxon>Chitinibacteraceae</taxon>
        <taxon>Parachitinimonas</taxon>
    </lineage>
</organism>
<evidence type="ECO:0000256" key="3">
    <source>
        <dbReference type="ARBA" id="ARBA00022989"/>
    </source>
</evidence>
<evidence type="ECO:0000256" key="5">
    <source>
        <dbReference type="SAM" id="MobiDB-lite"/>
    </source>
</evidence>
<feature type="transmembrane region" description="Helical" evidence="6">
    <location>
        <begin position="78"/>
        <end position="97"/>
    </location>
</feature>
<feature type="transmembrane region" description="Helical" evidence="6">
    <location>
        <begin position="243"/>
        <end position="265"/>
    </location>
</feature>
<feature type="transmembrane region" description="Helical" evidence="6">
    <location>
        <begin position="277"/>
        <end position="294"/>
    </location>
</feature>
<dbReference type="RefSeq" id="WP_284102956.1">
    <property type="nucleotide sequence ID" value="NZ_JARRAF010000044.1"/>
</dbReference>
<keyword evidence="8" id="KW-1185">Reference proteome</keyword>
<feature type="compositionally biased region" description="Basic and acidic residues" evidence="5">
    <location>
        <begin position="440"/>
        <end position="449"/>
    </location>
</feature>
<protein>
    <submittedName>
        <fullName evidence="7">P-type conjugative transfer protein TrbL</fullName>
    </submittedName>
</protein>